<organism evidence="1">
    <name type="scientific">marine metagenome</name>
    <dbReference type="NCBI Taxonomy" id="408172"/>
    <lineage>
        <taxon>unclassified sequences</taxon>
        <taxon>metagenomes</taxon>
        <taxon>ecological metagenomes</taxon>
    </lineage>
</organism>
<dbReference type="PANTHER" id="PTHR40084:SF1">
    <property type="entry name" value="PHOSPHOTRANSFERASE"/>
    <property type="match status" value="1"/>
</dbReference>
<dbReference type="PANTHER" id="PTHR40084">
    <property type="entry name" value="PHOSPHOHYDROLASE, PHP FAMILY"/>
    <property type="match status" value="1"/>
</dbReference>
<dbReference type="Gene3D" id="3.20.20.140">
    <property type="entry name" value="Metal-dependent hydrolases"/>
    <property type="match status" value="1"/>
</dbReference>
<evidence type="ECO:0000313" key="1">
    <source>
        <dbReference type="EMBL" id="SUZ54761.1"/>
    </source>
</evidence>
<sequence length="120" mass="12980">MLDCGMAFSADLHLHSRYAYACSKDLNLANMAAWAKVKGIGLLSSADFTHPAWLAELEENLTPVEDGAYEFDGVRFVLGTELSCIFKQGGAPAEFICWSLPPDSMPSTASVRCSRSCIPS</sequence>
<evidence type="ECO:0008006" key="2">
    <source>
        <dbReference type="Google" id="ProtNLM"/>
    </source>
</evidence>
<accession>A0A381NJP8</accession>
<dbReference type="AlphaFoldDB" id="A0A381NJP8"/>
<gene>
    <name evidence="1" type="ORF">METZ01_LOCUS7615</name>
</gene>
<dbReference type="SUPFAM" id="SSF89550">
    <property type="entry name" value="PHP domain-like"/>
    <property type="match status" value="1"/>
</dbReference>
<dbReference type="InterPro" id="IPR016195">
    <property type="entry name" value="Pol/histidinol_Pase-like"/>
</dbReference>
<proteinExistence type="predicted"/>
<dbReference type="EMBL" id="UINC01000406">
    <property type="protein sequence ID" value="SUZ54761.1"/>
    <property type="molecule type" value="Genomic_DNA"/>
</dbReference>
<reference evidence="1" key="1">
    <citation type="submission" date="2018-05" db="EMBL/GenBank/DDBJ databases">
        <authorList>
            <person name="Lanie J.A."/>
            <person name="Ng W.-L."/>
            <person name="Kazmierczak K.M."/>
            <person name="Andrzejewski T.M."/>
            <person name="Davidsen T.M."/>
            <person name="Wayne K.J."/>
            <person name="Tettelin H."/>
            <person name="Glass J.I."/>
            <person name="Rusch D."/>
            <person name="Podicherti R."/>
            <person name="Tsui H.-C.T."/>
            <person name="Winkler M.E."/>
        </authorList>
    </citation>
    <scope>NUCLEOTIDE SEQUENCE</scope>
</reference>
<name>A0A381NJP8_9ZZZZ</name>
<protein>
    <recommendedName>
        <fullName evidence="2">DNA helicase UvrD</fullName>
    </recommendedName>
</protein>